<name>A0AB74B4N0_PSESG</name>
<evidence type="ECO:0000313" key="2">
    <source>
        <dbReference type="EMBL" id="RMQ18703.1"/>
    </source>
</evidence>
<reference evidence="1" key="1">
    <citation type="submission" date="2015-07" db="EMBL/GenBank/DDBJ databases">
        <authorList>
            <person name="O'Brien H.E."/>
            <person name="Thakur S."/>
            <person name="Gong Y."/>
            <person name="Wang P.W."/>
            <person name="Guttman D.S."/>
        </authorList>
    </citation>
    <scope>NUCLEOTIDE SEQUENCE</scope>
    <source>
        <strain evidence="1">BR1</strain>
    </source>
</reference>
<dbReference type="AlphaFoldDB" id="A0AB74B4N0"/>
<reference evidence="1 3" key="2">
    <citation type="submission" date="2015-10" db="EMBL/GenBank/DDBJ databases">
        <title>Comparative genomics and high-throughput reverse genetic screens identify a new phytobacterial MAMP and an Arabidopsis receptor required for immune elicitation.</title>
        <authorList>
            <person name="Mott G.A."/>
            <person name="Thakur S."/>
            <person name="Wang P.W."/>
            <person name="Desveaux D."/>
            <person name="Guttman D.S."/>
        </authorList>
    </citation>
    <scope>NUCLEOTIDE SEQUENCE [LARGE SCALE GENOMIC DNA]</scope>
    <source>
        <strain evidence="1 3">BR1</strain>
    </source>
</reference>
<keyword evidence="3" id="KW-1185">Reference proteome</keyword>
<evidence type="ECO:0000313" key="4">
    <source>
        <dbReference type="Proteomes" id="UP000272471"/>
    </source>
</evidence>
<proteinExistence type="predicted"/>
<dbReference type="Proteomes" id="UP000037836">
    <property type="component" value="Unassembled WGS sequence"/>
</dbReference>
<comment type="caution">
    <text evidence="2">The sequence shown here is derived from an EMBL/GenBank/DDBJ whole genome shotgun (WGS) entry which is preliminary data.</text>
</comment>
<sequence length="557" mass="62813">MVHGVSKGKVGLIKYLERYLPKGHAQDISIRLKDWPKGRRSLLTIVSHPENPFVQENALLKLAAELLKTEHSGCLDNDGLGLDWLSIDCSDWNKIQHPDTPLALIVKAPNKIVHPWNEKPSWCSEEMAWAYRLGRLLRSAIIGESDFTTRFFPVREEQFDRYRGLQSSWYKRRMGLMPLSRGLGEEPTPISPWLNELVMRLLQWPGLEINRMDIEGFAAVRQPSDLLKLVNARLAEQGRIYGRQSNLPAYLLPVDCSPKSNLREFKVALVQTLMPRDSEFSSGDPLMWTASYRARHRAHLAAMCRLLGQQLAASRFAKRKTSDKQKNQLDLIVFPELAIHPDDMWLLHRLSDSTGALIFAGQTFVEHPYLKKPINRAVWLLRQESAAGRQIIRAYQGKQHGIPWELSSGVAGHRPYQVIIQLKDHSGAEAKLTGAVCYDATDLKLSADMREISDGFVIAALNPDINTFDNMTAALQFHMYQPVMLANTGQYGGSSAHAPWKAHYERQIAHVHGNNQAVVSIFEVDLLAFKNTRKVDVPKEKKAAPAGFKGRNLGTAS</sequence>
<evidence type="ECO:0000313" key="3">
    <source>
        <dbReference type="Proteomes" id="UP000037836"/>
    </source>
</evidence>
<dbReference type="InterPro" id="IPR036526">
    <property type="entry name" value="C-N_Hydrolase_sf"/>
</dbReference>
<accession>A0AB74B4N0</accession>
<reference evidence="2 4" key="3">
    <citation type="submission" date="2018-08" db="EMBL/GenBank/DDBJ databases">
        <title>Recombination of ecologically and evolutionarily significant loci maintains genetic cohesion in the Pseudomonas syringae species complex.</title>
        <authorList>
            <person name="Dillon M."/>
            <person name="Thakur S."/>
            <person name="Almeida R.N.D."/>
            <person name="Weir B.S."/>
            <person name="Guttman D.S."/>
        </authorList>
    </citation>
    <scope>NUCLEOTIDE SEQUENCE [LARGE SCALE GENOMIC DNA]</scope>
    <source>
        <strain evidence="2 4">ICMP 4182</strain>
    </source>
</reference>
<dbReference type="RefSeq" id="WP_050544724.1">
    <property type="nucleotide sequence ID" value="NZ_LGLL01000002.1"/>
</dbReference>
<dbReference type="Proteomes" id="UP000272471">
    <property type="component" value="Unassembled WGS sequence"/>
</dbReference>
<evidence type="ECO:0000313" key="1">
    <source>
        <dbReference type="EMBL" id="KPC37910.1"/>
    </source>
</evidence>
<gene>
    <name evidence="1" type="ORF">AC496_4549</name>
    <name evidence="2" type="ORF">ALQ11_03641</name>
</gene>
<protein>
    <submittedName>
        <fullName evidence="2">Uncharacterized protein</fullName>
    </submittedName>
</protein>
<dbReference type="EMBL" id="LGLO01000124">
    <property type="protein sequence ID" value="KPC37910.1"/>
    <property type="molecule type" value="Genomic_DNA"/>
</dbReference>
<dbReference type="EMBL" id="RBQX01000093">
    <property type="protein sequence ID" value="RMQ18703.1"/>
    <property type="molecule type" value="Genomic_DNA"/>
</dbReference>
<organism evidence="2 4">
    <name type="scientific">Pseudomonas savastanoi pv. glycinea</name>
    <name type="common">Pseudomonas syringae pv. glycinea</name>
    <dbReference type="NCBI Taxonomy" id="318"/>
    <lineage>
        <taxon>Bacteria</taxon>
        <taxon>Pseudomonadati</taxon>
        <taxon>Pseudomonadota</taxon>
        <taxon>Gammaproteobacteria</taxon>
        <taxon>Pseudomonadales</taxon>
        <taxon>Pseudomonadaceae</taxon>
        <taxon>Pseudomonas</taxon>
    </lineage>
</organism>
<dbReference type="SUPFAM" id="SSF56317">
    <property type="entry name" value="Carbon-nitrogen hydrolase"/>
    <property type="match status" value="1"/>
</dbReference>